<sequence>MCHTDDHAHEHDAFHHHPHDLSDPVDADTTAALDLTIGDGELSPAQLSRRGLFRSAGVIGGATALGMAGVTPAMASGDDERSGSSGGSVRTWLAGDHHIHTQHSSDAMYRVIDQVQHGAAYGLDWMVITDHGGATHARIGVELVNPDIRAARELLPDTLVFQGLEWNIPSAEHGTVFVAPGRNEVAVLKQFETDYDGSVNGTSPSSPANEAQALAGITWLGRQVDRRRVDDALFLANHPARQGIDSPHEIRAWRDADPRIAIGFEGAPGHQAAGLPAGVGAGSARGFYAGGPNANSFPGYPLESYRTWGGFDWMTSTVGGLWDSLLAEGKPWSISANSDSHTNWGDTSRRPDGSTAEQFNRDGRYNAPVYSGGVNLTAGDYWPGLYSRTHVGASKRDYLAVMRGLRDGRVWVDHGRLVKELDVTVRIRGDRGSAVPLGSTLRARRGTRVELVVRITAQDVPNWSQFVPTLNRVDLIRGAVDPGHADDQRDTFVAPDTTVVQQWDTSGRTGSYEIVHDLGRVEDPFYVRLRGTDGNRSQPGFLGAAIDPEGPALDVVGNADPWIDLWFYTNPIWVAPTR</sequence>
<dbReference type="InterPro" id="IPR003141">
    <property type="entry name" value="Pol/His_phosphatase_N"/>
</dbReference>
<keyword evidence="4" id="KW-1185">Reference proteome</keyword>
<evidence type="ECO:0000256" key="1">
    <source>
        <dbReference type="SAM" id="MobiDB-lite"/>
    </source>
</evidence>
<organism evidence="3 4">
    <name type="scientific">Jiangella alkaliphila</name>
    <dbReference type="NCBI Taxonomy" id="419479"/>
    <lineage>
        <taxon>Bacteria</taxon>
        <taxon>Bacillati</taxon>
        <taxon>Actinomycetota</taxon>
        <taxon>Actinomycetes</taxon>
        <taxon>Jiangellales</taxon>
        <taxon>Jiangellaceae</taxon>
        <taxon>Jiangella</taxon>
    </lineage>
</organism>
<protein>
    <recommendedName>
        <fullName evidence="2">Polymerase/histidinol phosphatase N-terminal domain-containing protein</fullName>
    </recommendedName>
</protein>
<feature type="compositionally biased region" description="Basic and acidic residues" evidence="1">
    <location>
        <begin position="1"/>
        <end position="22"/>
    </location>
</feature>
<accession>A0A1H2K7L2</accession>
<name>A0A1H2K7L2_9ACTN</name>
<dbReference type="InterPro" id="IPR052018">
    <property type="entry name" value="PHP_domain"/>
</dbReference>
<dbReference type="GO" id="GO:0004534">
    <property type="term" value="F:5'-3' RNA exonuclease activity"/>
    <property type="evidence" value="ECO:0007669"/>
    <property type="project" value="TreeGrafter"/>
</dbReference>
<feature type="region of interest" description="Disordered" evidence="1">
    <location>
        <begin position="336"/>
        <end position="359"/>
    </location>
</feature>
<dbReference type="PROSITE" id="PS51318">
    <property type="entry name" value="TAT"/>
    <property type="match status" value="1"/>
</dbReference>
<dbReference type="PANTHER" id="PTHR42924">
    <property type="entry name" value="EXONUCLEASE"/>
    <property type="match status" value="1"/>
</dbReference>
<dbReference type="Gene3D" id="3.20.20.140">
    <property type="entry name" value="Metal-dependent hydrolases"/>
    <property type="match status" value="1"/>
</dbReference>
<reference evidence="4" key="1">
    <citation type="submission" date="2016-10" db="EMBL/GenBank/DDBJ databases">
        <authorList>
            <person name="Varghese N."/>
            <person name="Submissions S."/>
        </authorList>
    </citation>
    <scope>NUCLEOTIDE SEQUENCE [LARGE SCALE GENOMIC DNA]</scope>
    <source>
        <strain evidence="4">DSM 45079</strain>
    </source>
</reference>
<dbReference type="AlphaFoldDB" id="A0A1H2K7L2"/>
<dbReference type="SUPFAM" id="SSF89550">
    <property type="entry name" value="PHP domain-like"/>
    <property type="match status" value="1"/>
</dbReference>
<dbReference type="SMART" id="SM00481">
    <property type="entry name" value="POLIIIAc"/>
    <property type="match status" value="1"/>
</dbReference>
<dbReference type="InterPro" id="IPR016195">
    <property type="entry name" value="Pol/histidinol_Pase-like"/>
</dbReference>
<dbReference type="Proteomes" id="UP000182977">
    <property type="component" value="Chromosome I"/>
</dbReference>
<evidence type="ECO:0000259" key="2">
    <source>
        <dbReference type="SMART" id="SM00481"/>
    </source>
</evidence>
<feature type="region of interest" description="Disordered" evidence="1">
    <location>
        <begin position="1"/>
        <end position="26"/>
    </location>
</feature>
<proteinExistence type="predicted"/>
<dbReference type="PANTHER" id="PTHR42924:SF11">
    <property type="entry name" value="POLYMERASE_HISTIDINOL PHOSPHATASE N-TERMINAL DOMAIN-CONTAINING PROTEIN"/>
    <property type="match status" value="1"/>
</dbReference>
<evidence type="ECO:0000313" key="3">
    <source>
        <dbReference type="EMBL" id="SDU64562.1"/>
    </source>
</evidence>
<dbReference type="OrthoDB" id="9997at2"/>
<dbReference type="GO" id="GO:0035312">
    <property type="term" value="F:5'-3' DNA exonuclease activity"/>
    <property type="evidence" value="ECO:0007669"/>
    <property type="project" value="TreeGrafter"/>
</dbReference>
<dbReference type="InterPro" id="IPR006311">
    <property type="entry name" value="TAT_signal"/>
</dbReference>
<evidence type="ECO:0000313" key="4">
    <source>
        <dbReference type="Proteomes" id="UP000182977"/>
    </source>
</evidence>
<feature type="compositionally biased region" description="Polar residues" evidence="1">
    <location>
        <begin position="336"/>
        <end position="346"/>
    </location>
</feature>
<feature type="domain" description="Polymerase/histidinol phosphatase N-terminal" evidence="2">
    <location>
        <begin position="95"/>
        <end position="170"/>
    </location>
</feature>
<gene>
    <name evidence="3" type="ORF">SAMN04488563_3508</name>
</gene>
<dbReference type="STRING" id="419479.SAMN04488563_3508"/>
<dbReference type="EMBL" id="LT629791">
    <property type="protein sequence ID" value="SDU64562.1"/>
    <property type="molecule type" value="Genomic_DNA"/>
</dbReference>
<dbReference type="RefSeq" id="WP_046772112.1">
    <property type="nucleotide sequence ID" value="NZ_LBMC01000056.1"/>
</dbReference>